<organism evidence="5 6">
    <name type="scientific">Neorhodopirellula lusitana</name>
    <dbReference type="NCBI Taxonomy" id="445327"/>
    <lineage>
        <taxon>Bacteria</taxon>
        <taxon>Pseudomonadati</taxon>
        <taxon>Planctomycetota</taxon>
        <taxon>Planctomycetia</taxon>
        <taxon>Pirellulales</taxon>
        <taxon>Pirellulaceae</taxon>
        <taxon>Neorhodopirellula</taxon>
    </lineage>
</organism>
<dbReference type="PANTHER" id="PTHR47892:SF1">
    <property type="entry name" value="UNIVERSAL STRESS PROTEIN E"/>
    <property type="match status" value="1"/>
</dbReference>
<comment type="function">
    <text evidence="3">Required for resistance to DNA-damaging agents.</text>
</comment>
<dbReference type="Gene3D" id="3.40.50.12370">
    <property type="match status" value="1"/>
</dbReference>
<feature type="domain" description="UspA" evidence="4">
    <location>
        <begin position="149"/>
        <end position="292"/>
    </location>
</feature>
<dbReference type="EMBL" id="FXUG01000017">
    <property type="protein sequence ID" value="SMP73828.1"/>
    <property type="molecule type" value="Genomic_DNA"/>
</dbReference>
<evidence type="ECO:0000256" key="2">
    <source>
        <dbReference type="ARBA" id="ARBA00022490"/>
    </source>
</evidence>
<reference evidence="5 6" key="1">
    <citation type="submission" date="2017-05" db="EMBL/GenBank/DDBJ databases">
        <authorList>
            <person name="Varghese N."/>
            <person name="Submissions S."/>
        </authorList>
    </citation>
    <scope>NUCLEOTIDE SEQUENCE [LARGE SCALE GENOMIC DNA]</scope>
    <source>
        <strain evidence="5 6">DSM 25457</strain>
    </source>
</reference>
<evidence type="ECO:0000256" key="3">
    <source>
        <dbReference type="ARBA" id="ARBA00037131"/>
    </source>
</evidence>
<evidence type="ECO:0000313" key="6">
    <source>
        <dbReference type="Proteomes" id="UP001158067"/>
    </source>
</evidence>
<gene>
    <name evidence="5" type="ORF">SAMN06265222_11718</name>
</gene>
<evidence type="ECO:0000313" key="5">
    <source>
        <dbReference type="EMBL" id="SMP73828.1"/>
    </source>
</evidence>
<proteinExistence type="predicted"/>
<sequence length="299" mass="33206">MFDKILVYENSLAERLPALDRAVALAEGTDIEVKIIDVVATAENIQHDHHRKMRSVVELEREDRLEAICEPLRKLKINYTTELLRGRPFAEVVREVVHEGFDLVIKTASLATPNEVTGVMGPTDMRIVRNCPCPVWLEVEKKKSSSPSVLVAVDPQTVINDLNISLVKRGVKLARMMKATLHVVAAWEAMDESFLSDKMESKKLTDYLTFLESCAKESLDHILAPAGTSIHSNHVHFHKGIPSEVILNCTESLRPDVVVMGTVCEVGIGGLLIGNTADMVLRQIERPVLAIKPEAIFTT</sequence>
<dbReference type="RefSeq" id="WP_283434800.1">
    <property type="nucleotide sequence ID" value="NZ_FXUG01000017.1"/>
</dbReference>
<dbReference type="CDD" id="cd00293">
    <property type="entry name" value="USP-like"/>
    <property type="match status" value="1"/>
</dbReference>
<dbReference type="Proteomes" id="UP001158067">
    <property type="component" value="Unassembled WGS sequence"/>
</dbReference>
<dbReference type="Pfam" id="PF00582">
    <property type="entry name" value="Usp"/>
    <property type="match status" value="2"/>
</dbReference>
<evidence type="ECO:0000259" key="4">
    <source>
        <dbReference type="Pfam" id="PF00582"/>
    </source>
</evidence>
<accession>A0ABY1QJY4</accession>
<name>A0ABY1QJY4_9BACT</name>
<dbReference type="InterPro" id="IPR006016">
    <property type="entry name" value="UspA"/>
</dbReference>
<comment type="caution">
    <text evidence="5">The sequence shown here is derived from an EMBL/GenBank/DDBJ whole genome shotgun (WGS) entry which is preliminary data.</text>
</comment>
<comment type="subcellular location">
    <subcellularLocation>
        <location evidence="1">Cytoplasm</location>
    </subcellularLocation>
</comment>
<evidence type="ECO:0000256" key="1">
    <source>
        <dbReference type="ARBA" id="ARBA00004496"/>
    </source>
</evidence>
<dbReference type="PANTHER" id="PTHR47892">
    <property type="entry name" value="UNIVERSAL STRESS PROTEIN E"/>
    <property type="match status" value="1"/>
</dbReference>
<protein>
    <submittedName>
        <fullName evidence="5">Nucleotide-binding universal stress protein, UspA family</fullName>
    </submittedName>
</protein>
<dbReference type="SUPFAM" id="SSF52402">
    <property type="entry name" value="Adenine nucleotide alpha hydrolases-like"/>
    <property type="match status" value="2"/>
</dbReference>
<keyword evidence="2" id="KW-0963">Cytoplasm</keyword>
<keyword evidence="6" id="KW-1185">Reference proteome</keyword>
<feature type="domain" description="UspA" evidence="4">
    <location>
        <begin position="1"/>
        <end position="136"/>
    </location>
</feature>